<accession>A0A0R1JB17</accession>
<dbReference type="InterPro" id="IPR029050">
    <property type="entry name" value="Immunoprotect_excell_Ig-like"/>
</dbReference>
<keyword evidence="3" id="KW-1133">Transmembrane helix</keyword>
<keyword evidence="3" id="KW-0812">Transmembrane</keyword>
<evidence type="ECO:0000256" key="2">
    <source>
        <dbReference type="SAM" id="MobiDB-lite"/>
    </source>
</evidence>
<feature type="compositionally biased region" description="Basic and acidic residues" evidence="2">
    <location>
        <begin position="97"/>
        <end position="122"/>
    </location>
</feature>
<dbReference type="EMBL" id="AZDG01000012">
    <property type="protein sequence ID" value="KRK64391.1"/>
    <property type="molecule type" value="Genomic_DNA"/>
</dbReference>
<dbReference type="AlphaFoldDB" id="A0A0R1JB17"/>
<name>A0A0R1JB17_9LACO</name>
<dbReference type="Gene3D" id="2.60.40.1240">
    <property type="match status" value="1"/>
</dbReference>
<keyword evidence="6" id="KW-1185">Reference proteome</keyword>
<protein>
    <recommendedName>
        <fullName evidence="4">DUF5067 domain-containing protein</fullName>
    </recommendedName>
</protein>
<evidence type="ECO:0000259" key="4">
    <source>
        <dbReference type="Pfam" id="PF16729"/>
    </source>
</evidence>
<keyword evidence="3" id="KW-0472">Membrane</keyword>
<comment type="caution">
    <text evidence="5">The sequence shown here is derived from an EMBL/GenBank/DDBJ whole genome shotgun (WGS) entry which is preliminary data.</text>
</comment>
<dbReference type="OrthoDB" id="2323615at2"/>
<dbReference type="Pfam" id="PF16729">
    <property type="entry name" value="DUF5067"/>
    <property type="match status" value="1"/>
</dbReference>
<sequence length="255" mass="28907">MGVLTMKKRNTKNNSNLTRREFHKRNKPFYKKKSFITLISLIIICLIGGGVYFFNNKSNNEPKVEHKASHKKTDIKLKKVTPRKKTAEKSKKQKPQSVKDETKADEKKDETKQNAGSDDKSIKNPGSYNELVYSSDWFTFKLSNDVKLIKDANGDPALMINYNYTNKTQSPQNPSQIQSKYIILKQDDQQLSATQATGDYSGIIDSSNRDQVQPGKSFDGALLVKVNSTDDDVIMSFLNIQTNDPIQTTQPFKLS</sequence>
<evidence type="ECO:0000256" key="1">
    <source>
        <dbReference type="ARBA" id="ARBA00022729"/>
    </source>
</evidence>
<reference evidence="5 6" key="1">
    <citation type="journal article" date="2015" name="Genome Announc.">
        <title>Expanding the biotechnology potential of lactobacilli through comparative genomics of 213 strains and associated genera.</title>
        <authorList>
            <person name="Sun Z."/>
            <person name="Harris H.M."/>
            <person name="McCann A."/>
            <person name="Guo C."/>
            <person name="Argimon S."/>
            <person name="Zhang W."/>
            <person name="Yang X."/>
            <person name="Jeffery I.B."/>
            <person name="Cooney J.C."/>
            <person name="Kagawa T.F."/>
            <person name="Liu W."/>
            <person name="Song Y."/>
            <person name="Salvetti E."/>
            <person name="Wrobel A."/>
            <person name="Rasinkangas P."/>
            <person name="Parkhill J."/>
            <person name="Rea M.C."/>
            <person name="O'Sullivan O."/>
            <person name="Ritari J."/>
            <person name="Douillard F.P."/>
            <person name="Paul Ross R."/>
            <person name="Yang R."/>
            <person name="Briner A.E."/>
            <person name="Felis G.E."/>
            <person name="de Vos W.M."/>
            <person name="Barrangou R."/>
            <person name="Klaenhammer T.R."/>
            <person name="Caufield P.W."/>
            <person name="Cui Y."/>
            <person name="Zhang H."/>
            <person name="O'Toole P.W."/>
        </authorList>
    </citation>
    <scope>NUCLEOTIDE SEQUENCE [LARGE SCALE GENOMIC DNA]</scope>
    <source>
        <strain evidence="5 6">DSM 20183</strain>
    </source>
</reference>
<feature type="region of interest" description="Disordered" evidence="2">
    <location>
        <begin position="1"/>
        <end position="20"/>
    </location>
</feature>
<feature type="compositionally biased region" description="Basic and acidic residues" evidence="2">
    <location>
        <begin position="61"/>
        <end position="77"/>
    </location>
</feature>
<evidence type="ECO:0000256" key="3">
    <source>
        <dbReference type="SAM" id="Phobius"/>
    </source>
</evidence>
<feature type="compositionally biased region" description="Basic residues" evidence="2">
    <location>
        <begin position="1"/>
        <end position="11"/>
    </location>
</feature>
<gene>
    <name evidence="5" type="ORF">FC72_GL000411</name>
</gene>
<organism evidence="5 6">
    <name type="scientific">Companilactobacillus tucceti DSM 20183</name>
    <dbReference type="NCBI Taxonomy" id="1423811"/>
    <lineage>
        <taxon>Bacteria</taxon>
        <taxon>Bacillati</taxon>
        <taxon>Bacillota</taxon>
        <taxon>Bacilli</taxon>
        <taxon>Lactobacillales</taxon>
        <taxon>Lactobacillaceae</taxon>
        <taxon>Companilactobacillus</taxon>
    </lineage>
</organism>
<keyword evidence="1" id="KW-0732">Signal</keyword>
<feature type="transmembrane region" description="Helical" evidence="3">
    <location>
        <begin position="34"/>
        <end position="54"/>
    </location>
</feature>
<proteinExistence type="predicted"/>
<dbReference type="InterPro" id="IPR031989">
    <property type="entry name" value="DUF5067"/>
</dbReference>
<feature type="domain" description="DUF5067" evidence="4">
    <location>
        <begin position="119"/>
        <end position="237"/>
    </location>
</feature>
<dbReference type="Proteomes" id="UP000050929">
    <property type="component" value="Unassembled WGS sequence"/>
</dbReference>
<evidence type="ECO:0000313" key="6">
    <source>
        <dbReference type="Proteomes" id="UP000050929"/>
    </source>
</evidence>
<feature type="region of interest" description="Disordered" evidence="2">
    <location>
        <begin position="61"/>
        <end position="125"/>
    </location>
</feature>
<evidence type="ECO:0000313" key="5">
    <source>
        <dbReference type="EMBL" id="KRK64391.1"/>
    </source>
</evidence>
<dbReference type="PATRIC" id="fig|1423811.3.peg.412"/>